<feature type="transmembrane region" description="Helical" evidence="7">
    <location>
        <begin position="178"/>
        <end position="195"/>
    </location>
</feature>
<feature type="transmembrane region" description="Helical" evidence="7">
    <location>
        <begin position="382"/>
        <end position="400"/>
    </location>
</feature>
<comment type="subcellular location">
    <subcellularLocation>
        <location evidence="1">Cell membrane</location>
        <topology evidence="1">Multi-pass membrane protein</topology>
    </subcellularLocation>
</comment>
<evidence type="ECO:0000256" key="3">
    <source>
        <dbReference type="ARBA" id="ARBA00022475"/>
    </source>
</evidence>
<evidence type="ECO:0000256" key="5">
    <source>
        <dbReference type="ARBA" id="ARBA00022989"/>
    </source>
</evidence>
<dbReference type="EMBL" id="SNRY01000393">
    <property type="protein sequence ID" value="KAA6341389.1"/>
    <property type="molecule type" value="Genomic_DNA"/>
</dbReference>
<name>A0A5J4S5M1_9ZZZZ</name>
<reference evidence="8" key="1">
    <citation type="submission" date="2019-03" db="EMBL/GenBank/DDBJ databases">
        <title>Single cell metagenomics reveals metabolic interactions within the superorganism composed of flagellate Streblomastix strix and complex community of Bacteroidetes bacteria on its surface.</title>
        <authorList>
            <person name="Treitli S.C."/>
            <person name="Kolisko M."/>
            <person name="Husnik F."/>
            <person name="Keeling P."/>
            <person name="Hampl V."/>
        </authorList>
    </citation>
    <scope>NUCLEOTIDE SEQUENCE</scope>
    <source>
        <strain evidence="8">STM</strain>
    </source>
</reference>
<dbReference type="Pfam" id="PF13440">
    <property type="entry name" value="Polysacc_synt_3"/>
    <property type="match status" value="1"/>
</dbReference>
<evidence type="ECO:0000256" key="1">
    <source>
        <dbReference type="ARBA" id="ARBA00004651"/>
    </source>
</evidence>
<organism evidence="8">
    <name type="scientific">termite gut metagenome</name>
    <dbReference type="NCBI Taxonomy" id="433724"/>
    <lineage>
        <taxon>unclassified sequences</taxon>
        <taxon>metagenomes</taxon>
        <taxon>organismal metagenomes</taxon>
    </lineage>
</organism>
<feature type="transmembrane region" description="Helical" evidence="7">
    <location>
        <begin position="12"/>
        <end position="37"/>
    </location>
</feature>
<dbReference type="CDD" id="cd13127">
    <property type="entry name" value="MATE_tuaB_like"/>
    <property type="match status" value="1"/>
</dbReference>
<dbReference type="PANTHER" id="PTHR30250:SF10">
    <property type="entry name" value="LIPOPOLYSACCHARIDE BIOSYNTHESIS PROTEIN WZXC"/>
    <property type="match status" value="1"/>
</dbReference>
<feature type="transmembrane region" description="Helical" evidence="7">
    <location>
        <begin position="412"/>
        <end position="433"/>
    </location>
</feature>
<keyword evidence="6 7" id="KW-0472">Membrane</keyword>
<evidence type="ECO:0000256" key="4">
    <source>
        <dbReference type="ARBA" id="ARBA00022692"/>
    </source>
</evidence>
<dbReference type="PANTHER" id="PTHR30250">
    <property type="entry name" value="PST FAMILY PREDICTED COLANIC ACID TRANSPORTER"/>
    <property type="match status" value="1"/>
</dbReference>
<feature type="transmembrane region" description="Helical" evidence="7">
    <location>
        <begin position="319"/>
        <end position="342"/>
    </location>
</feature>
<feature type="transmembrane region" description="Helical" evidence="7">
    <location>
        <begin position="43"/>
        <end position="69"/>
    </location>
</feature>
<feature type="transmembrane region" description="Helical" evidence="7">
    <location>
        <begin position="254"/>
        <end position="272"/>
    </location>
</feature>
<gene>
    <name evidence="8" type="ORF">EZS27_010799</name>
    <name evidence="9" type="ORF">EZS27_010809</name>
</gene>
<feature type="transmembrane region" description="Helical" evidence="7">
    <location>
        <begin position="216"/>
        <end position="234"/>
    </location>
</feature>
<comment type="similarity">
    <text evidence="2">Belongs to the polysaccharide synthase family.</text>
</comment>
<evidence type="ECO:0000313" key="9">
    <source>
        <dbReference type="EMBL" id="KAA6341389.1"/>
    </source>
</evidence>
<feature type="transmembrane region" description="Helical" evidence="7">
    <location>
        <begin position="354"/>
        <end position="376"/>
    </location>
</feature>
<dbReference type="InterPro" id="IPR050833">
    <property type="entry name" value="Poly_Biosynth_Transport"/>
</dbReference>
<protein>
    <submittedName>
        <fullName evidence="8">Teichuronic acid biosynthesis protein TuaB</fullName>
    </submittedName>
</protein>
<feature type="transmembrane region" description="Helical" evidence="7">
    <location>
        <begin position="293"/>
        <end position="313"/>
    </location>
</feature>
<evidence type="ECO:0000256" key="7">
    <source>
        <dbReference type="SAM" id="Phobius"/>
    </source>
</evidence>
<keyword evidence="5 7" id="KW-1133">Transmembrane helix</keyword>
<dbReference type="EMBL" id="SNRY01000393">
    <property type="protein sequence ID" value="KAA6341379.1"/>
    <property type="molecule type" value="Genomic_DNA"/>
</dbReference>
<keyword evidence="3" id="KW-1003">Cell membrane</keyword>
<comment type="caution">
    <text evidence="8">The sequence shown here is derived from an EMBL/GenBank/DDBJ whole genome shotgun (WGS) entry which is preliminary data.</text>
</comment>
<sequence>MTETLKEKTAKGLFWGGLSNGVQQLLSLVFGIFLARILNADDYGMVGMLTIFSLIASTLQESGFTIALANKKAISHEDYNAVFWLSTLTSLSLYIILFFCAPLIAGFYATPELTTLARYSFLGFLISASGTAHHAYMFRNLMIKQKAITMIISLTLSGIVGITLAFLGMSYWGIATQSLVYVISVSTCYWFFSPWKPTFQLNFKPLKEMIGFSSRLLITSIFMVINNNLFSVLLGKFYSKTEVGYFTQANKWNYMGYSLITGMLQGVTQPVLTRVDDIDRQRHIFRKMLRFTAFVSFPAMFGLSLIARELIILSITDKWLPAVVILQLLCIGGAFIPIVRLYSDLIVSKGKSNIYMWITLCNCLVQLPAMLLLYPYGVQTMITAYVIINICWLFVWHYCLQREIKLPLLTALKDILPFAGIAAFVIIVTYFITVRIENLYLLIMGKIIIAGILYIAILWICRATTLKESMTFLLKRKPDVY</sequence>
<feature type="transmembrane region" description="Helical" evidence="7">
    <location>
        <begin position="439"/>
        <end position="461"/>
    </location>
</feature>
<feature type="transmembrane region" description="Helical" evidence="7">
    <location>
        <begin position="81"/>
        <end position="104"/>
    </location>
</feature>
<dbReference type="AlphaFoldDB" id="A0A5J4S5M1"/>
<evidence type="ECO:0000256" key="6">
    <source>
        <dbReference type="ARBA" id="ARBA00023136"/>
    </source>
</evidence>
<feature type="transmembrane region" description="Helical" evidence="7">
    <location>
        <begin position="116"/>
        <end position="136"/>
    </location>
</feature>
<dbReference type="GO" id="GO:0005886">
    <property type="term" value="C:plasma membrane"/>
    <property type="evidence" value="ECO:0007669"/>
    <property type="project" value="UniProtKB-SubCell"/>
</dbReference>
<accession>A0A5J4S5M1</accession>
<evidence type="ECO:0000256" key="2">
    <source>
        <dbReference type="ARBA" id="ARBA00007430"/>
    </source>
</evidence>
<keyword evidence="4 7" id="KW-0812">Transmembrane</keyword>
<evidence type="ECO:0000313" key="8">
    <source>
        <dbReference type="EMBL" id="KAA6341379.1"/>
    </source>
</evidence>
<proteinExistence type="inferred from homology"/>
<feature type="transmembrane region" description="Helical" evidence="7">
    <location>
        <begin position="148"/>
        <end position="172"/>
    </location>
</feature>